<dbReference type="EMBL" id="CP029550">
    <property type="protein sequence ID" value="AWN39622.1"/>
    <property type="molecule type" value="Genomic_DNA"/>
</dbReference>
<evidence type="ECO:0000313" key="4">
    <source>
        <dbReference type="Proteomes" id="UP000245926"/>
    </source>
</evidence>
<feature type="region of interest" description="Disordered" evidence="1">
    <location>
        <begin position="55"/>
        <end position="87"/>
    </location>
</feature>
<name>A0A2U8W2P8_9HYPH</name>
<evidence type="ECO:0000313" key="3">
    <source>
        <dbReference type="EMBL" id="AWN39622.1"/>
    </source>
</evidence>
<evidence type="ECO:0000256" key="1">
    <source>
        <dbReference type="SAM" id="MobiDB-lite"/>
    </source>
</evidence>
<accession>A0A2U8W2P8</accession>
<sequence length="98" mass="10060">MTSRSLVAVALVLATPAIAASAAERARPAPPAGMALTIPWQGMALVADGARPPAGGFRNANLTPPVHSAKPIPPPGRLPDQRTGPKRDHVVRDICIGC</sequence>
<gene>
    <name evidence="3" type="ORF">DK389_02600</name>
</gene>
<dbReference type="RefSeq" id="WP_109887311.1">
    <property type="nucleotide sequence ID" value="NZ_CP029550.1"/>
</dbReference>
<dbReference type="OrthoDB" id="8005407at2"/>
<proteinExistence type="predicted"/>
<evidence type="ECO:0000256" key="2">
    <source>
        <dbReference type="SAM" id="SignalP"/>
    </source>
</evidence>
<feature type="chain" id="PRO_5015965543" evidence="2">
    <location>
        <begin position="20"/>
        <end position="98"/>
    </location>
</feature>
<dbReference type="AlphaFoldDB" id="A0A2U8W2P8"/>
<keyword evidence="2" id="KW-0732">Signal</keyword>
<dbReference type="KEGG" id="mets:DK389_02600"/>
<feature type="signal peptide" evidence="2">
    <location>
        <begin position="1"/>
        <end position="19"/>
    </location>
</feature>
<organism evidence="3 4">
    <name type="scientific">Methylobacterium durans</name>
    <dbReference type="NCBI Taxonomy" id="2202825"/>
    <lineage>
        <taxon>Bacteria</taxon>
        <taxon>Pseudomonadati</taxon>
        <taxon>Pseudomonadota</taxon>
        <taxon>Alphaproteobacteria</taxon>
        <taxon>Hyphomicrobiales</taxon>
        <taxon>Methylobacteriaceae</taxon>
        <taxon>Methylobacterium</taxon>
    </lineage>
</organism>
<dbReference type="Proteomes" id="UP000245926">
    <property type="component" value="Chromosome"/>
</dbReference>
<keyword evidence="4" id="KW-1185">Reference proteome</keyword>
<reference evidence="4" key="1">
    <citation type="submission" date="2018-05" db="EMBL/GenBank/DDBJ databases">
        <title>Complete Genome Sequence of Methylobacterium sp. 17SD2-17.</title>
        <authorList>
            <person name="Srinivasan S."/>
        </authorList>
    </citation>
    <scope>NUCLEOTIDE SEQUENCE [LARGE SCALE GENOMIC DNA]</scope>
    <source>
        <strain evidence="4">17SD2-17</strain>
    </source>
</reference>
<protein>
    <submittedName>
        <fullName evidence="3">Uncharacterized protein</fullName>
    </submittedName>
</protein>